<dbReference type="SMART" id="SM00365">
    <property type="entry name" value="LRR_SD22"/>
    <property type="match status" value="4"/>
</dbReference>
<accession>A0ABP1GSQ8</accession>
<dbReference type="EMBL" id="CAXDID020000009">
    <property type="protein sequence ID" value="CAL5978884.1"/>
    <property type="molecule type" value="Genomic_DNA"/>
</dbReference>
<gene>
    <name evidence="4" type="ORF">HINF_LOCUS5031</name>
</gene>
<evidence type="ECO:0000313" key="4">
    <source>
        <dbReference type="EMBL" id="CAL5978884.1"/>
    </source>
</evidence>
<organism evidence="4 5">
    <name type="scientific">Hexamita inflata</name>
    <dbReference type="NCBI Taxonomy" id="28002"/>
    <lineage>
        <taxon>Eukaryota</taxon>
        <taxon>Metamonada</taxon>
        <taxon>Diplomonadida</taxon>
        <taxon>Hexamitidae</taxon>
        <taxon>Hexamitinae</taxon>
        <taxon>Hexamita</taxon>
    </lineage>
</organism>
<dbReference type="InterPro" id="IPR001611">
    <property type="entry name" value="Leu-rich_rpt"/>
</dbReference>
<keyword evidence="2" id="KW-0677">Repeat</keyword>
<dbReference type="PANTHER" id="PTHR46652">
    <property type="entry name" value="LEUCINE-RICH REPEAT AND IQ DOMAIN-CONTAINING PROTEIN 1-RELATED"/>
    <property type="match status" value="1"/>
</dbReference>
<dbReference type="Proteomes" id="UP001642409">
    <property type="component" value="Unassembled WGS sequence"/>
</dbReference>
<evidence type="ECO:0000256" key="3">
    <source>
        <dbReference type="SAM" id="MobiDB-lite"/>
    </source>
</evidence>
<feature type="region of interest" description="Disordered" evidence="3">
    <location>
        <begin position="255"/>
        <end position="289"/>
    </location>
</feature>
<protein>
    <submittedName>
        <fullName evidence="4">Leucine-rich_repeat protein</fullName>
    </submittedName>
</protein>
<dbReference type="InterPro" id="IPR032675">
    <property type="entry name" value="LRR_dom_sf"/>
</dbReference>
<dbReference type="Pfam" id="PF12799">
    <property type="entry name" value="LRR_4"/>
    <property type="match status" value="1"/>
</dbReference>
<dbReference type="PANTHER" id="PTHR46652:SF3">
    <property type="entry name" value="LEUCINE-RICH REPEAT-CONTAINING PROTEIN 9"/>
    <property type="match status" value="1"/>
</dbReference>
<keyword evidence="5" id="KW-1185">Reference proteome</keyword>
<dbReference type="Gene3D" id="3.80.10.10">
    <property type="entry name" value="Ribonuclease Inhibitor"/>
    <property type="match status" value="1"/>
</dbReference>
<name>A0ABP1GSQ8_9EUKA</name>
<sequence>MKLMYLDLSNNSLSDLSELARLTALNYLDLSQNLISDINSLSYLKNLVVLNLNQNQILFLEPLRELKKLNSLEFSDNYVQNFEPVFDLKLFSYSHLLNQIEPDYLSLGFDSNELSQIQKLNVESDRLVHDLRMSKYENQIENGILDIKNEPKLFNIKFADTFQIYEVSLHSCTGFGFELVSNTITILKANYCNITSLQNVELMAQLVSIDLSHNHLVDISQLGETAKSQQCRRFAQPTCSRIPTETLETVQLRKLQIQPHHRQRSDRSINTQRPLKNYIAAPANHLEKQ</sequence>
<dbReference type="InterPro" id="IPR050836">
    <property type="entry name" value="SDS22/Internalin_LRR"/>
</dbReference>
<proteinExistence type="predicted"/>
<dbReference type="SUPFAM" id="SSF52058">
    <property type="entry name" value="L domain-like"/>
    <property type="match status" value="1"/>
</dbReference>
<dbReference type="PRINTS" id="PR00019">
    <property type="entry name" value="LEURICHRPT"/>
</dbReference>
<keyword evidence="1" id="KW-0433">Leucine-rich repeat</keyword>
<dbReference type="InterPro" id="IPR025875">
    <property type="entry name" value="Leu-rich_rpt_4"/>
</dbReference>
<evidence type="ECO:0000256" key="2">
    <source>
        <dbReference type="ARBA" id="ARBA00022737"/>
    </source>
</evidence>
<comment type="caution">
    <text evidence="4">The sequence shown here is derived from an EMBL/GenBank/DDBJ whole genome shotgun (WGS) entry which is preliminary data.</text>
</comment>
<evidence type="ECO:0000256" key="1">
    <source>
        <dbReference type="ARBA" id="ARBA00022614"/>
    </source>
</evidence>
<evidence type="ECO:0000313" key="5">
    <source>
        <dbReference type="Proteomes" id="UP001642409"/>
    </source>
</evidence>
<dbReference type="PROSITE" id="PS51450">
    <property type="entry name" value="LRR"/>
    <property type="match status" value="4"/>
</dbReference>
<reference evidence="4 5" key="1">
    <citation type="submission" date="2024-07" db="EMBL/GenBank/DDBJ databases">
        <authorList>
            <person name="Akdeniz Z."/>
        </authorList>
    </citation>
    <scope>NUCLEOTIDE SEQUENCE [LARGE SCALE GENOMIC DNA]</scope>
</reference>